<feature type="transmembrane region" description="Helical" evidence="7">
    <location>
        <begin position="52"/>
        <end position="75"/>
    </location>
</feature>
<accession>A0A8I0K1L0</accession>
<evidence type="ECO:0000256" key="2">
    <source>
        <dbReference type="ARBA" id="ARBA00022618"/>
    </source>
</evidence>
<name>A0A8I0K1L0_9ACTN</name>
<gene>
    <name evidence="7" type="primary">crgA</name>
    <name evidence="9" type="ORF">IBG24_11800</name>
</gene>
<proteinExistence type="inferred from homology"/>
<comment type="caution">
    <text evidence="9">The sequence shown here is derived from an EMBL/GenBank/DDBJ whole genome shotgun (WGS) entry which is preliminary data.</text>
</comment>
<comment type="similarity">
    <text evidence="7">Belongs to the CrgA family.</text>
</comment>
<evidence type="ECO:0000313" key="9">
    <source>
        <dbReference type="EMBL" id="MBC9227003.1"/>
    </source>
</evidence>
<sequence length="110" mass="12166">MTWRVPHGDYASGVRHTAASPPPDREKLVFNRFKRKSVDDNGPKPVRIGNRWAAPLMVACAVIGLAWIVVFYTISNTDVTIPGYSDLGGWNLVIGMGFILAAFGFAMKWE</sequence>
<dbReference type="InterPro" id="IPR009619">
    <property type="entry name" value="CrgA"/>
</dbReference>
<dbReference type="Proteomes" id="UP000620591">
    <property type="component" value="Unassembled WGS sequence"/>
</dbReference>
<comment type="subcellular location">
    <subcellularLocation>
        <location evidence="7">Cell membrane</location>
        <topology evidence="7">Multi-pass membrane protein</topology>
    </subcellularLocation>
</comment>
<keyword evidence="6 7" id="KW-0131">Cell cycle</keyword>
<dbReference type="EMBL" id="JACTVM010000003">
    <property type="protein sequence ID" value="MBC9227003.1"/>
    <property type="molecule type" value="Genomic_DNA"/>
</dbReference>
<evidence type="ECO:0000256" key="5">
    <source>
        <dbReference type="ARBA" id="ARBA00023136"/>
    </source>
</evidence>
<evidence type="ECO:0000256" key="7">
    <source>
        <dbReference type="HAMAP-Rule" id="MF_00631"/>
    </source>
</evidence>
<organism evidence="9 10">
    <name type="scientific">Aeromicrobium senzhongii</name>
    <dbReference type="NCBI Taxonomy" id="2663859"/>
    <lineage>
        <taxon>Bacteria</taxon>
        <taxon>Bacillati</taxon>
        <taxon>Actinomycetota</taxon>
        <taxon>Actinomycetes</taxon>
        <taxon>Propionibacteriales</taxon>
        <taxon>Nocardioidaceae</taxon>
        <taxon>Aeromicrobium</taxon>
    </lineage>
</organism>
<reference evidence="9" key="1">
    <citation type="submission" date="2020-09" db="EMBL/GenBank/DDBJ databases">
        <title>Novel species in genus Aeromicrobium.</title>
        <authorList>
            <person name="Zhang G."/>
        </authorList>
    </citation>
    <scope>NUCLEOTIDE SEQUENCE</scope>
    <source>
        <strain evidence="9">Zg-636</strain>
    </source>
</reference>
<feature type="transmembrane region" description="Helical" evidence="7">
    <location>
        <begin position="87"/>
        <end position="107"/>
    </location>
</feature>
<dbReference type="AlphaFoldDB" id="A0A8I0K1L0"/>
<evidence type="ECO:0000256" key="6">
    <source>
        <dbReference type="ARBA" id="ARBA00023306"/>
    </source>
</evidence>
<keyword evidence="3 7" id="KW-0812">Transmembrane</keyword>
<evidence type="ECO:0000256" key="4">
    <source>
        <dbReference type="ARBA" id="ARBA00022989"/>
    </source>
</evidence>
<keyword evidence="2 7" id="KW-0132">Cell division</keyword>
<evidence type="ECO:0000256" key="8">
    <source>
        <dbReference type="SAM" id="MobiDB-lite"/>
    </source>
</evidence>
<evidence type="ECO:0000256" key="3">
    <source>
        <dbReference type="ARBA" id="ARBA00022692"/>
    </source>
</evidence>
<keyword evidence="4 7" id="KW-1133">Transmembrane helix</keyword>
<dbReference type="Pfam" id="PF06781">
    <property type="entry name" value="CrgA"/>
    <property type="match status" value="1"/>
</dbReference>
<dbReference type="HAMAP" id="MF_00631">
    <property type="entry name" value="CrgA"/>
    <property type="match status" value="1"/>
</dbReference>
<keyword evidence="5 7" id="KW-0472">Membrane</keyword>
<protein>
    <recommendedName>
        <fullName evidence="7">Cell division protein CrgA</fullName>
    </recommendedName>
</protein>
<evidence type="ECO:0000256" key="1">
    <source>
        <dbReference type="ARBA" id="ARBA00022475"/>
    </source>
</evidence>
<evidence type="ECO:0000313" key="10">
    <source>
        <dbReference type="Proteomes" id="UP000620591"/>
    </source>
</evidence>
<feature type="region of interest" description="Disordered" evidence="8">
    <location>
        <begin position="1"/>
        <end position="24"/>
    </location>
</feature>
<dbReference type="GO" id="GO:0005886">
    <property type="term" value="C:plasma membrane"/>
    <property type="evidence" value="ECO:0007669"/>
    <property type="project" value="UniProtKB-SubCell"/>
</dbReference>
<comment type="function">
    <text evidence="7">Involved in cell division.</text>
</comment>
<keyword evidence="1 7" id="KW-1003">Cell membrane</keyword>
<dbReference type="GO" id="GO:0051301">
    <property type="term" value="P:cell division"/>
    <property type="evidence" value="ECO:0007669"/>
    <property type="project" value="UniProtKB-UniRule"/>
</dbReference>